<keyword evidence="3" id="KW-1185">Reference proteome</keyword>
<name>A0A4C1WTG1_EUMVA</name>
<gene>
    <name evidence="2" type="ORF">EVAR_48169_1</name>
</gene>
<accession>A0A4C1WTG1</accession>
<sequence>MQDRHVTYSEIKASLDIEPLENRETVNSEFVCRPFVCHQSLKKQERTTDNAESLFIMTLLAVTVPSTGDFRGVTSALPASWVGTTPDREMTSLMKREPPELSLDERHTLDTVNGKSYQSYTVHEAYSGRTSAVNIVIMVFSASGRMIKLIGKNKINVCSTSYHNRNQEEWATSAQNKTEMEKAADELYQLPETDTENSTPSEEK</sequence>
<dbReference type="Proteomes" id="UP000299102">
    <property type="component" value="Unassembled WGS sequence"/>
</dbReference>
<evidence type="ECO:0000256" key="1">
    <source>
        <dbReference type="SAM" id="MobiDB-lite"/>
    </source>
</evidence>
<dbReference type="AlphaFoldDB" id="A0A4C1WTG1"/>
<reference evidence="2 3" key="1">
    <citation type="journal article" date="2019" name="Commun. Biol.">
        <title>The bagworm genome reveals a unique fibroin gene that provides high tensile strength.</title>
        <authorList>
            <person name="Kono N."/>
            <person name="Nakamura H."/>
            <person name="Ohtoshi R."/>
            <person name="Tomita M."/>
            <person name="Numata K."/>
            <person name="Arakawa K."/>
        </authorList>
    </citation>
    <scope>NUCLEOTIDE SEQUENCE [LARGE SCALE GENOMIC DNA]</scope>
</reference>
<feature type="region of interest" description="Disordered" evidence="1">
    <location>
        <begin position="169"/>
        <end position="204"/>
    </location>
</feature>
<organism evidence="2 3">
    <name type="scientific">Eumeta variegata</name>
    <name type="common">Bagworm moth</name>
    <name type="synonym">Eumeta japonica</name>
    <dbReference type="NCBI Taxonomy" id="151549"/>
    <lineage>
        <taxon>Eukaryota</taxon>
        <taxon>Metazoa</taxon>
        <taxon>Ecdysozoa</taxon>
        <taxon>Arthropoda</taxon>
        <taxon>Hexapoda</taxon>
        <taxon>Insecta</taxon>
        <taxon>Pterygota</taxon>
        <taxon>Neoptera</taxon>
        <taxon>Endopterygota</taxon>
        <taxon>Lepidoptera</taxon>
        <taxon>Glossata</taxon>
        <taxon>Ditrysia</taxon>
        <taxon>Tineoidea</taxon>
        <taxon>Psychidae</taxon>
        <taxon>Oiketicinae</taxon>
        <taxon>Eumeta</taxon>
    </lineage>
</organism>
<comment type="caution">
    <text evidence="2">The sequence shown here is derived from an EMBL/GenBank/DDBJ whole genome shotgun (WGS) entry which is preliminary data.</text>
</comment>
<proteinExistence type="predicted"/>
<protein>
    <submittedName>
        <fullName evidence="2">Uncharacterized protein</fullName>
    </submittedName>
</protein>
<evidence type="ECO:0000313" key="2">
    <source>
        <dbReference type="EMBL" id="GBP53417.1"/>
    </source>
</evidence>
<dbReference type="EMBL" id="BGZK01000624">
    <property type="protein sequence ID" value="GBP53417.1"/>
    <property type="molecule type" value="Genomic_DNA"/>
</dbReference>
<evidence type="ECO:0000313" key="3">
    <source>
        <dbReference type="Proteomes" id="UP000299102"/>
    </source>
</evidence>